<feature type="transmembrane region" description="Helical" evidence="1">
    <location>
        <begin position="232"/>
        <end position="249"/>
    </location>
</feature>
<dbReference type="Pfam" id="PF02447">
    <property type="entry name" value="GntP_permease"/>
    <property type="match status" value="1"/>
</dbReference>
<sequence>MFLDILAILVALGLLMFVAYRGYPVIIFAPIFALLAASLSGLALMPSYTESFMLQAANYVKSFFPIFLLGAIFGKVMEMNGAAASIAHGIVRSLGSKRAILAVVLACGILTYGGVSLFVVAFAVYPFAAAIFREADIPKRLLPGTIALGAFTFTMDALPGTPQIQNIIPTNFFGTDAYAAPFVGIIGGLLVLLGGLYWLERRRRQAAAAGEGYGENHRNEPDAVQSTGFPKLWVALLPLLVVLVLNYVLSRTGAAADKWYDAETLKKTFNIPNVKTVVSSWALIAALTAGIITALLINARAVKGKLAGGLSAAAAGALLAIFNTASEVGFGNVIKTLPGFAGIRDAILGASNHPLISEALAVNVLAGITGSASGGLSIALDVMGKQYLALANASGLSPELLHRIASMASGGMDTLPHNGAVITLLAITGLTHRQSYKDIFAITVVKTITVFLLAAVLSVIY</sequence>
<proteinExistence type="predicted"/>
<dbReference type="OrthoDB" id="86125at2"/>
<dbReference type="EMBL" id="QGGL01000014">
    <property type="protein sequence ID" value="PWK09029.1"/>
    <property type="molecule type" value="Genomic_DNA"/>
</dbReference>
<accession>A0A316DA52</accession>
<dbReference type="Proteomes" id="UP000245634">
    <property type="component" value="Unassembled WGS sequence"/>
</dbReference>
<feature type="transmembrane region" description="Helical" evidence="1">
    <location>
        <begin position="306"/>
        <end position="325"/>
    </location>
</feature>
<feature type="transmembrane region" description="Helical" evidence="1">
    <location>
        <begin position="99"/>
        <end position="128"/>
    </location>
</feature>
<feature type="transmembrane region" description="Helical" evidence="1">
    <location>
        <begin position="439"/>
        <end position="460"/>
    </location>
</feature>
<dbReference type="GO" id="GO:0005886">
    <property type="term" value="C:plasma membrane"/>
    <property type="evidence" value="ECO:0007669"/>
    <property type="project" value="TreeGrafter"/>
</dbReference>
<feature type="transmembrane region" description="Helical" evidence="1">
    <location>
        <begin position="278"/>
        <end position="299"/>
    </location>
</feature>
<gene>
    <name evidence="2" type="ORF">C7459_11496</name>
</gene>
<dbReference type="RefSeq" id="WP_109690281.1">
    <property type="nucleotide sequence ID" value="NZ_QGGL01000014.1"/>
</dbReference>
<dbReference type="PANTHER" id="PTHR30354:SF7">
    <property type="entry name" value="BLL7963 PROTEIN"/>
    <property type="match status" value="1"/>
</dbReference>
<keyword evidence="1" id="KW-0472">Membrane</keyword>
<evidence type="ECO:0000256" key="1">
    <source>
        <dbReference type="SAM" id="Phobius"/>
    </source>
</evidence>
<protein>
    <submittedName>
        <fullName evidence="2">H+/gluconate symporter-like permease</fullName>
    </submittedName>
</protein>
<comment type="caution">
    <text evidence="2">The sequence shown here is derived from an EMBL/GenBank/DDBJ whole genome shotgun (WGS) entry which is preliminary data.</text>
</comment>
<name>A0A316DA52_9BACL</name>
<dbReference type="PANTHER" id="PTHR30354">
    <property type="entry name" value="GNT FAMILY GLUCONATE TRANSPORTER"/>
    <property type="match status" value="1"/>
</dbReference>
<feature type="transmembrane region" description="Helical" evidence="1">
    <location>
        <begin position="178"/>
        <end position="199"/>
    </location>
</feature>
<feature type="transmembrane region" description="Helical" evidence="1">
    <location>
        <begin position="26"/>
        <end position="45"/>
    </location>
</feature>
<keyword evidence="1" id="KW-1133">Transmembrane helix</keyword>
<dbReference type="AlphaFoldDB" id="A0A316DA52"/>
<dbReference type="GO" id="GO:0015128">
    <property type="term" value="F:gluconate transmembrane transporter activity"/>
    <property type="evidence" value="ECO:0007669"/>
    <property type="project" value="InterPro"/>
</dbReference>
<dbReference type="InterPro" id="IPR003474">
    <property type="entry name" value="Glcn_transporter"/>
</dbReference>
<organism evidence="2 3">
    <name type="scientific">Tumebacillus permanentifrigoris</name>
    <dbReference type="NCBI Taxonomy" id="378543"/>
    <lineage>
        <taxon>Bacteria</taxon>
        <taxon>Bacillati</taxon>
        <taxon>Bacillota</taxon>
        <taxon>Bacilli</taxon>
        <taxon>Bacillales</taxon>
        <taxon>Alicyclobacillaceae</taxon>
        <taxon>Tumebacillus</taxon>
    </lineage>
</organism>
<keyword evidence="1" id="KW-0812">Transmembrane</keyword>
<keyword evidence="3" id="KW-1185">Reference proteome</keyword>
<evidence type="ECO:0000313" key="2">
    <source>
        <dbReference type="EMBL" id="PWK09029.1"/>
    </source>
</evidence>
<feature type="transmembrane region" description="Helical" evidence="1">
    <location>
        <begin position="5"/>
        <end position="20"/>
    </location>
</feature>
<evidence type="ECO:0000313" key="3">
    <source>
        <dbReference type="Proteomes" id="UP000245634"/>
    </source>
</evidence>
<reference evidence="2 3" key="1">
    <citation type="submission" date="2018-05" db="EMBL/GenBank/DDBJ databases">
        <title>Genomic Encyclopedia of Type Strains, Phase IV (KMG-IV): sequencing the most valuable type-strain genomes for metagenomic binning, comparative biology and taxonomic classification.</title>
        <authorList>
            <person name="Goeker M."/>
        </authorList>
    </citation>
    <scope>NUCLEOTIDE SEQUENCE [LARGE SCALE GENOMIC DNA]</scope>
    <source>
        <strain evidence="2 3">DSM 18773</strain>
    </source>
</reference>